<gene>
    <name evidence="5" type="primary">LOC112540169</name>
</gene>
<feature type="region of interest" description="Disordered" evidence="2">
    <location>
        <begin position="146"/>
        <end position="213"/>
    </location>
</feature>
<dbReference type="RefSeq" id="XP_025019734.1">
    <property type="nucleotide sequence ID" value="XM_025163966.1"/>
</dbReference>
<sequence>MAAVPDYYKLLEIPRDASDNDVKKAYRKKALQWHPDKNPDRKNYAEQKFKEVTEAYEVLSDISEEELRFTFRSPWDVFREMFGTSDSYSAKKEEEVPWYLRGPLFSISISEDSGVSITFGPKRSLCFFTLDPKVFSLKNIINRKRSAEKDSEQVEGKDDRELKSVEVPDEEENNKEVVDSEIQAESESVPEYKEDDGCGLEPECETPDDEPLEEYESYNRWNSPCRGYEAGKEEEPYSYPSSSIYESHYGSSPCTVYGMTSGCPSPQYYAKKYGTHYTYITSPIYEPQSAYELYDSQYGGECCPVDESQYEYEFSPSPESQYVYETSLGHKSQYRYDGNSPCEWQYGYETPPIYETRYGGKTSRACESPYEYDCSPMYDWPTQQNESETKEASTPEYEIPASWKKLQKDYTSSLGNTEPEDKPDPSFRRNDIPQTMKELSDGYCPVAGSKTPLGHSEGAPNSIKATPLSNALVLPSDEQGNSQQTQPPNGVRKRSSDNPDGLLSGMRKFLDGTRKLLCRGNHLPKDQLPEGAKWTSQLPNINSSPQRGMRPLHGGGNCLPHGSNLFLDNPSKPRREKNPGMGQGIPLPLSRGSYWTRGGMTPHLPDISSTLLGSVNKLPGRGNFSPLIPHSSSSYNS</sequence>
<evidence type="ECO:0000256" key="2">
    <source>
        <dbReference type="SAM" id="MobiDB-lite"/>
    </source>
</evidence>
<feature type="compositionally biased region" description="Acidic residues" evidence="2">
    <location>
        <begin position="197"/>
        <end position="213"/>
    </location>
</feature>
<evidence type="ECO:0000313" key="4">
    <source>
        <dbReference type="Proteomes" id="UP000695026"/>
    </source>
</evidence>
<dbReference type="GO" id="GO:0001671">
    <property type="term" value="F:ATPase activator activity"/>
    <property type="evidence" value="ECO:0007669"/>
    <property type="project" value="TreeGrafter"/>
</dbReference>
<dbReference type="AlphaFoldDB" id="A0A9F5IB52"/>
<dbReference type="GO" id="GO:0042026">
    <property type="term" value="P:protein refolding"/>
    <property type="evidence" value="ECO:0007669"/>
    <property type="project" value="TreeGrafter"/>
</dbReference>
<dbReference type="SUPFAM" id="SSF46565">
    <property type="entry name" value="Chaperone J-domain"/>
    <property type="match status" value="1"/>
</dbReference>
<evidence type="ECO:0000313" key="5">
    <source>
        <dbReference type="RefSeq" id="XP_025019734.1"/>
    </source>
</evidence>
<dbReference type="SMART" id="SM00271">
    <property type="entry name" value="DnaJ"/>
    <property type="match status" value="1"/>
</dbReference>
<dbReference type="InterPro" id="IPR001623">
    <property type="entry name" value="DnaJ_domain"/>
</dbReference>
<feature type="domain" description="J" evidence="3">
    <location>
        <begin position="6"/>
        <end position="79"/>
    </location>
</feature>
<feature type="compositionally biased region" description="Basic and acidic residues" evidence="2">
    <location>
        <begin position="419"/>
        <end position="431"/>
    </location>
</feature>
<dbReference type="GO" id="GO:0005829">
    <property type="term" value="C:cytosol"/>
    <property type="evidence" value="ECO:0007669"/>
    <property type="project" value="TreeGrafter"/>
</dbReference>
<keyword evidence="4" id="KW-1185">Reference proteome</keyword>
<dbReference type="PANTHER" id="PTHR45168">
    <property type="entry name" value="DNAJ HOMOLOG SUBFAMILY B MEMBER 2"/>
    <property type="match status" value="1"/>
</dbReference>
<dbReference type="PRINTS" id="PR00625">
    <property type="entry name" value="JDOMAIN"/>
</dbReference>
<reference evidence="5" key="1">
    <citation type="submission" date="2025-08" db="UniProtKB">
        <authorList>
            <consortium name="RefSeq"/>
        </authorList>
    </citation>
    <scope>IDENTIFICATION</scope>
    <source>
        <tissue evidence="5">Liver</tissue>
    </source>
</reference>
<feature type="compositionally biased region" description="Polar residues" evidence="2">
    <location>
        <begin position="478"/>
        <end position="488"/>
    </location>
</feature>
<name>A0A9F5IB52_PYTBI</name>
<dbReference type="GO" id="GO:0030544">
    <property type="term" value="F:Hsp70 protein binding"/>
    <property type="evidence" value="ECO:0007669"/>
    <property type="project" value="InterPro"/>
</dbReference>
<feature type="compositionally biased region" description="Basic and acidic residues" evidence="2">
    <location>
        <begin position="146"/>
        <end position="166"/>
    </location>
</feature>
<dbReference type="Pfam" id="PF00226">
    <property type="entry name" value="DnaJ"/>
    <property type="match status" value="1"/>
</dbReference>
<accession>A0A9F5IB52</accession>
<evidence type="ECO:0000259" key="3">
    <source>
        <dbReference type="PROSITE" id="PS50076"/>
    </source>
</evidence>
<organism evidence="4 5">
    <name type="scientific">Python bivittatus</name>
    <name type="common">Burmese python</name>
    <name type="synonym">Python molurus bivittatus</name>
    <dbReference type="NCBI Taxonomy" id="176946"/>
    <lineage>
        <taxon>Eukaryota</taxon>
        <taxon>Metazoa</taxon>
        <taxon>Chordata</taxon>
        <taxon>Craniata</taxon>
        <taxon>Vertebrata</taxon>
        <taxon>Euteleostomi</taxon>
        <taxon>Lepidosauria</taxon>
        <taxon>Squamata</taxon>
        <taxon>Bifurcata</taxon>
        <taxon>Unidentata</taxon>
        <taxon>Episquamata</taxon>
        <taxon>Toxicofera</taxon>
        <taxon>Serpentes</taxon>
        <taxon>Henophidia</taxon>
        <taxon>Pythonidae</taxon>
        <taxon>Python</taxon>
    </lineage>
</organism>
<feature type="region of interest" description="Disordered" evidence="2">
    <location>
        <begin position="567"/>
        <end position="587"/>
    </location>
</feature>
<dbReference type="PROSITE" id="PS50076">
    <property type="entry name" value="DNAJ_2"/>
    <property type="match status" value="1"/>
</dbReference>
<protein>
    <submittedName>
        <fullName evidence="5">Uncharacterized protein LOC112540169</fullName>
    </submittedName>
</protein>
<dbReference type="Gene3D" id="1.10.287.110">
    <property type="entry name" value="DnaJ domain"/>
    <property type="match status" value="1"/>
</dbReference>
<dbReference type="GO" id="GO:0032436">
    <property type="term" value="P:positive regulation of proteasomal ubiquitin-dependent protein catabolic process"/>
    <property type="evidence" value="ECO:0007669"/>
    <property type="project" value="TreeGrafter"/>
</dbReference>
<feature type="region of interest" description="Disordered" evidence="2">
    <location>
        <begin position="377"/>
        <end position="506"/>
    </location>
</feature>
<dbReference type="OMA" id="TPPIYET"/>
<dbReference type="GeneID" id="112540169"/>
<dbReference type="Proteomes" id="UP000695026">
    <property type="component" value="Unplaced"/>
</dbReference>
<dbReference type="PANTHER" id="PTHR45168:SF1">
    <property type="entry name" value="DNAJ HOMOLOG SUBFAMILY B MEMBER 2"/>
    <property type="match status" value="1"/>
</dbReference>
<dbReference type="CDD" id="cd06257">
    <property type="entry name" value="DnaJ"/>
    <property type="match status" value="1"/>
</dbReference>
<dbReference type="InterPro" id="IPR043183">
    <property type="entry name" value="DNJB2/6-like"/>
</dbReference>
<proteinExistence type="predicted"/>
<dbReference type="GO" id="GO:0051082">
    <property type="term" value="F:unfolded protein binding"/>
    <property type="evidence" value="ECO:0007669"/>
    <property type="project" value="InterPro"/>
</dbReference>
<evidence type="ECO:0000256" key="1">
    <source>
        <dbReference type="ARBA" id="ARBA00023186"/>
    </source>
</evidence>
<dbReference type="GO" id="GO:0005789">
    <property type="term" value="C:endoplasmic reticulum membrane"/>
    <property type="evidence" value="ECO:0007669"/>
    <property type="project" value="TreeGrafter"/>
</dbReference>
<dbReference type="OrthoDB" id="9019536at2759"/>
<dbReference type="KEGG" id="pbi:112540169"/>
<dbReference type="GO" id="GO:0036503">
    <property type="term" value="P:ERAD pathway"/>
    <property type="evidence" value="ECO:0007669"/>
    <property type="project" value="TreeGrafter"/>
</dbReference>
<keyword evidence="1" id="KW-0143">Chaperone</keyword>
<dbReference type="InterPro" id="IPR036869">
    <property type="entry name" value="J_dom_sf"/>
</dbReference>